<evidence type="ECO:0000313" key="2">
    <source>
        <dbReference type="Proteomes" id="UP001642483"/>
    </source>
</evidence>
<gene>
    <name evidence="1" type="ORF">CVLEPA_LOCUS14539</name>
</gene>
<dbReference type="PANTHER" id="PTHR41161:SF1">
    <property type="entry name" value="PROTEIN NCBP2AS2"/>
    <property type="match status" value="1"/>
</dbReference>
<comment type="caution">
    <text evidence="1">The sequence shown here is derived from an EMBL/GenBank/DDBJ whole genome shotgun (WGS) entry which is preliminary data.</text>
</comment>
<proteinExistence type="predicted"/>
<dbReference type="InterPro" id="IPR042407">
    <property type="entry name" value="NCBP2-AS2"/>
</dbReference>
<dbReference type="PANTHER" id="PTHR41161">
    <property type="entry name" value="PROTEIN NCBP2AS2"/>
    <property type="match status" value="1"/>
</dbReference>
<dbReference type="EMBL" id="CAWYQH010000097">
    <property type="protein sequence ID" value="CAK8683467.1"/>
    <property type="molecule type" value="Genomic_DNA"/>
</dbReference>
<keyword evidence="2" id="KW-1185">Reference proteome</keyword>
<accession>A0ABP0FV39</accession>
<organism evidence="1 2">
    <name type="scientific">Clavelina lepadiformis</name>
    <name type="common">Light-bulb sea squirt</name>
    <name type="synonym">Ascidia lepadiformis</name>
    <dbReference type="NCBI Taxonomy" id="159417"/>
    <lineage>
        <taxon>Eukaryota</taxon>
        <taxon>Metazoa</taxon>
        <taxon>Chordata</taxon>
        <taxon>Tunicata</taxon>
        <taxon>Ascidiacea</taxon>
        <taxon>Aplousobranchia</taxon>
        <taxon>Clavelinidae</taxon>
        <taxon>Clavelina</taxon>
    </lineage>
</organism>
<evidence type="ECO:0000313" key="1">
    <source>
        <dbReference type="EMBL" id="CAK8683467.1"/>
    </source>
</evidence>
<name>A0ABP0FV39_CLALP</name>
<dbReference type="Proteomes" id="UP001642483">
    <property type="component" value="Unassembled WGS sequence"/>
</dbReference>
<protein>
    <submittedName>
        <fullName evidence="1">Uncharacterized protein</fullName>
    </submittedName>
</protein>
<sequence>MPFQRLLSVFLSNPRLVETLSDTKLVRRAAQISVGMYNRFKVASMGFQQKNNLIKNSSRDSENGFFSNFKDELLKEHKKMKKEGNL</sequence>
<reference evidence="1 2" key="1">
    <citation type="submission" date="2024-02" db="EMBL/GenBank/DDBJ databases">
        <authorList>
            <person name="Daric V."/>
            <person name="Darras S."/>
        </authorList>
    </citation>
    <scope>NUCLEOTIDE SEQUENCE [LARGE SCALE GENOMIC DNA]</scope>
</reference>